<dbReference type="KEGG" id="ten:LPB136_00945"/>
<name>A0A1L3JFV9_9FLAO</name>
<sequence length="405" mass="46314">MVKKGWLLLIICFSLTIQAQYTEVINSNRPGFSESPYSVGTGVYQLESTLFYRKADPVPLFSNPEAMGVNLLFRTSFFLDKLELNVNTTFEKDKIAFKNVFESSYNETGISQLTLGAKYLVYQPTYADKSKEIRSWKKRMAFDWKRVIPAVAVYAGANFGSVLTDYHNRGGITPKAGVLLQNQFSHKFNLVTNFYYDYIGSDLPEFSHIVTATYNFDDYWSGFVEHQALYNDVESKSNLGVGAAYLFSKNLQFNASARGTFQENVTGFYGSLGVSYRIDRHQDGFIEIDEFGNEIKRDNTTEFGAKKGFFGRLFNGFGLFSKKNKTTTSSKTDGTRDRPTRQRKKAVTKKEKKGGFFSNLFGKKKKKDETEEEKLEREVKELEKQIKKDEKKAKKEARKNKKKNG</sequence>
<feature type="compositionally biased region" description="Basic residues" evidence="1">
    <location>
        <begin position="394"/>
        <end position="405"/>
    </location>
</feature>
<dbReference type="EMBL" id="CP018155">
    <property type="protein sequence ID" value="APG64021.1"/>
    <property type="molecule type" value="Genomic_DNA"/>
</dbReference>
<dbReference type="AlphaFoldDB" id="A0A1L3JFV9"/>
<evidence type="ECO:0000256" key="2">
    <source>
        <dbReference type="SAM" id="SignalP"/>
    </source>
</evidence>
<evidence type="ECO:0000256" key="1">
    <source>
        <dbReference type="SAM" id="MobiDB-lite"/>
    </source>
</evidence>
<feature type="signal peptide" evidence="2">
    <location>
        <begin position="1"/>
        <end position="19"/>
    </location>
</feature>
<reference evidence="3 4" key="1">
    <citation type="submission" date="2016-11" db="EMBL/GenBank/DDBJ databases">
        <title>Tenacibaculum sp. LPB0136, isolated from marine environment.</title>
        <authorList>
            <person name="Kim E."/>
            <person name="Yi H."/>
        </authorList>
    </citation>
    <scope>NUCLEOTIDE SEQUENCE [LARGE SCALE GENOMIC DNA]</scope>
    <source>
        <strain evidence="3 4">LPB0136</strain>
    </source>
</reference>
<dbReference type="RefSeq" id="WP_072554343.1">
    <property type="nucleotide sequence ID" value="NZ_CP018155.1"/>
</dbReference>
<feature type="compositionally biased region" description="Basic residues" evidence="1">
    <location>
        <begin position="341"/>
        <end position="352"/>
    </location>
</feature>
<feature type="chain" id="PRO_5012340324" description="Transporter" evidence="2">
    <location>
        <begin position="20"/>
        <end position="405"/>
    </location>
</feature>
<dbReference type="InterPro" id="IPR011250">
    <property type="entry name" value="OMP/PagP_B-barrel"/>
</dbReference>
<evidence type="ECO:0000313" key="3">
    <source>
        <dbReference type="EMBL" id="APG64021.1"/>
    </source>
</evidence>
<feature type="compositionally biased region" description="Basic and acidic residues" evidence="1">
    <location>
        <begin position="374"/>
        <end position="393"/>
    </location>
</feature>
<dbReference type="Proteomes" id="UP000181898">
    <property type="component" value="Chromosome"/>
</dbReference>
<dbReference type="STRING" id="1850252.LPB136_00945"/>
<protein>
    <recommendedName>
        <fullName evidence="5">Transporter</fullName>
    </recommendedName>
</protein>
<dbReference type="Pfam" id="PF13557">
    <property type="entry name" value="Phenol_MetA_deg"/>
    <property type="match status" value="1"/>
</dbReference>
<dbReference type="SUPFAM" id="SSF56925">
    <property type="entry name" value="OMPA-like"/>
    <property type="match status" value="1"/>
</dbReference>
<accession>A0A1L3JFV9</accession>
<evidence type="ECO:0008006" key="5">
    <source>
        <dbReference type="Google" id="ProtNLM"/>
    </source>
</evidence>
<keyword evidence="4" id="KW-1185">Reference proteome</keyword>
<gene>
    <name evidence="3" type="ORF">LPB136_00945</name>
</gene>
<keyword evidence="2" id="KW-0732">Signal</keyword>
<organism evidence="3 4">
    <name type="scientific">Tenacibaculum todarodis</name>
    <dbReference type="NCBI Taxonomy" id="1850252"/>
    <lineage>
        <taxon>Bacteria</taxon>
        <taxon>Pseudomonadati</taxon>
        <taxon>Bacteroidota</taxon>
        <taxon>Flavobacteriia</taxon>
        <taxon>Flavobacteriales</taxon>
        <taxon>Flavobacteriaceae</taxon>
        <taxon>Tenacibaculum</taxon>
    </lineage>
</organism>
<evidence type="ECO:0000313" key="4">
    <source>
        <dbReference type="Proteomes" id="UP000181898"/>
    </source>
</evidence>
<proteinExistence type="predicted"/>
<feature type="region of interest" description="Disordered" evidence="1">
    <location>
        <begin position="325"/>
        <end position="405"/>
    </location>
</feature>
<dbReference type="InterPro" id="IPR025737">
    <property type="entry name" value="FApF"/>
</dbReference>